<evidence type="ECO:0000313" key="2">
    <source>
        <dbReference type="EMBL" id="RQD82674.1"/>
    </source>
</evidence>
<evidence type="ECO:0000259" key="1">
    <source>
        <dbReference type="Pfam" id="PF00004"/>
    </source>
</evidence>
<dbReference type="EMBL" id="QZAB01000432">
    <property type="protein sequence ID" value="RQD82674.1"/>
    <property type="molecule type" value="Genomic_DNA"/>
</dbReference>
<name>A0A3R7XGK2_9EURY</name>
<dbReference type="Gene3D" id="1.10.8.60">
    <property type="match status" value="1"/>
</dbReference>
<reference evidence="2 3" key="1">
    <citation type="submission" date="2018-08" db="EMBL/GenBank/DDBJ databases">
        <title>The metabolism and importance of syntrophic acetate oxidation coupled to methane or sulfide production in haloalkaline environments.</title>
        <authorList>
            <person name="Timmers P.H.A."/>
            <person name="Vavourakis C.D."/>
            <person name="Sorokin D.Y."/>
            <person name="Sinninghe Damste J.S."/>
            <person name="Muyzer G."/>
            <person name="Stams A.J.M."/>
            <person name="Plugge C.M."/>
        </authorList>
    </citation>
    <scope>NUCLEOTIDE SEQUENCE [LARGE SCALE GENOMIC DNA]</scope>
    <source>
        <strain evidence="2">MSAO_Arc3</strain>
    </source>
</reference>
<dbReference type="GO" id="GO:0005524">
    <property type="term" value="F:ATP binding"/>
    <property type="evidence" value="ECO:0007669"/>
    <property type="project" value="InterPro"/>
</dbReference>
<accession>A0A3R7XGK2</accession>
<dbReference type="SUPFAM" id="SSF52540">
    <property type="entry name" value="P-loop containing nucleoside triphosphate hydrolases"/>
    <property type="match status" value="1"/>
</dbReference>
<feature type="domain" description="ATPase AAA-type core" evidence="1">
    <location>
        <begin position="55"/>
        <end position="88"/>
    </location>
</feature>
<dbReference type="InterPro" id="IPR027417">
    <property type="entry name" value="P-loop_NTPase"/>
</dbReference>
<comment type="caution">
    <text evidence="2">The sequence shown here is derived from an EMBL/GenBank/DDBJ whole genome shotgun (WGS) entry which is preliminary data.</text>
</comment>
<dbReference type="Gene3D" id="3.40.50.300">
    <property type="entry name" value="P-loop containing nucleotide triphosphate hydrolases"/>
    <property type="match status" value="1"/>
</dbReference>
<dbReference type="AlphaFoldDB" id="A0A3R7XGK2"/>
<gene>
    <name evidence="2" type="ORF">D5R95_06935</name>
</gene>
<protein>
    <submittedName>
        <fullName evidence="2">AAA family ATPase</fullName>
    </submittedName>
</protein>
<sequence length="89" mass="10150">MNKDILLWDETIFRNPEILELDHIPEKFEHRETQLKGIGYSLIPATRNMRPVNCLVSGPPGTGKTTAVLKIFNEIYENSNKAHTVKVNC</sequence>
<dbReference type="InterPro" id="IPR003959">
    <property type="entry name" value="ATPase_AAA_core"/>
</dbReference>
<dbReference type="GO" id="GO:0016887">
    <property type="term" value="F:ATP hydrolysis activity"/>
    <property type="evidence" value="ECO:0007669"/>
    <property type="project" value="InterPro"/>
</dbReference>
<proteinExistence type="predicted"/>
<dbReference type="Pfam" id="PF00004">
    <property type="entry name" value="AAA"/>
    <property type="match status" value="1"/>
</dbReference>
<organism evidence="2 3">
    <name type="scientific">Methanosalsum natronophilum</name>
    <dbReference type="NCBI Taxonomy" id="768733"/>
    <lineage>
        <taxon>Archaea</taxon>
        <taxon>Methanobacteriati</taxon>
        <taxon>Methanobacteriota</taxon>
        <taxon>Stenosarchaea group</taxon>
        <taxon>Methanomicrobia</taxon>
        <taxon>Methanosarcinales</taxon>
        <taxon>Methanosarcinaceae</taxon>
        <taxon>Methanosalsum</taxon>
    </lineage>
</organism>
<feature type="non-terminal residue" evidence="2">
    <location>
        <position position="89"/>
    </location>
</feature>
<evidence type="ECO:0000313" key="3">
    <source>
        <dbReference type="Proteomes" id="UP000284763"/>
    </source>
</evidence>
<dbReference type="Proteomes" id="UP000284763">
    <property type="component" value="Unassembled WGS sequence"/>
</dbReference>